<dbReference type="PROSITE" id="PS51186">
    <property type="entry name" value="GNAT"/>
    <property type="match status" value="1"/>
</dbReference>
<reference evidence="2" key="2">
    <citation type="submission" date="2021-09" db="EMBL/GenBank/DDBJ databases">
        <authorList>
            <person name="Gilroy R."/>
        </authorList>
    </citation>
    <scope>NUCLEOTIDE SEQUENCE</scope>
    <source>
        <strain evidence="2">CHK124-7917</strain>
    </source>
</reference>
<proteinExistence type="predicted"/>
<dbReference type="PANTHER" id="PTHR43792:SF16">
    <property type="entry name" value="N-ACETYLTRANSFERASE DOMAIN-CONTAINING PROTEIN"/>
    <property type="match status" value="1"/>
</dbReference>
<comment type="caution">
    <text evidence="2">The sequence shown here is derived from an EMBL/GenBank/DDBJ whole genome shotgun (WGS) entry which is preliminary data.</text>
</comment>
<accession>A0A921KLC5</accession>
<reference evidence="2" key="1">
    <citation type="journal article" date="2021" name="PeerJ">
        <title>Extensive microbial diversity within the chicken gut microbiome revealed by metagenomics and culture.</title>
        <authorList>
            <person name="Gilroy R."/>
            <person name="Ravi A."/>
            <person name="Getino M."/>
            <person name="Pursley I."/>
            <person name="Horton D.L."/>
            <person name="Alikhan N.F."/>
            <person name="Baker D."/>
            <person name="Gharbi K."/>
            <person name="Hall N."/>
            <person name="Watson M."/>
            <person name="Adriaenssens E.M."/>
            <person name="Foster-Nyarko E."/>
            <person name="Jarju S."/>
            <person name="Secka A."/>
            <person name="Antonio M."/>
            <person name="Oren A."/>
            <person name="Chaudhuri R.R."/>
            <person name="La Ragione R."/>
            <person name="Hildebrand F."/>
            <person name="Pallen M.J."/>
        </authorList>
    </citation>
    <scope>NUCLEOTIDE SEQUENCE</scope>
    <source>
        <strain evidence="2">CHK124-7917</strain>
    </source>
</reference>
<dbReference type="GO" id="GO:0016747">
    <property type="term" value="F:acyltransferase activity, transferring groups other than amino-acyl groups"/>
    <property type="evidence" value="ECO:0007669"/>
    <property type="project" value="InterPro"/>
</dbReference>
<evidence type="ECO:0000313" key="2">
    <source>
        <dbReference type="EMBL" id="HJF45280.1"/>
    </source>
</evidence>
<feature type="domain" description="N-acetyltransferase" evidence="1">
    <location>
        <begin position="11"/>
        <end position="163"/>
    </location>
</feature>
<dbReference type="InterPro" id="IPR000182">
    <property type="entry name" value="GNAT_dom"/>
</dbReference>
<dbReference type="AlphaFoldDB" id="A0A921KLC5"/>
<dbReference type="RefSeq" id="WP_274959088.1">
    <property type="nucleotide sequence ID" value="NZ_DYWQ01000090.1"/>
</dbReference>
<dbReference type="InterPro" id="IPR016181">
    <property type="entry name" value="Acyl_CoA_acyltransferase"/>
</dbReference>
<organism evidence="2 3">
    <name type="scientific">Thermophilibacter provencensis</name>
    <dbReference type="NCBI Taxonomy" id="1852386"/>
    <lineage>
        <taxon>Bacteria</taxon>
        <taxon>Bacillati</taxon>
        <taxon>Actinomycetota</taxon>
        <taxon>Coriobacteriia</taxon>
        <taxon>Coriobacteriales</taxon>
        <taxon>Atopobiaceae</taxon>
        <taxon>Thermophilibacter</taxon>
    </lineage>
</organism>
<gene>
    <name evidence="2" type="ORF">K8U72_05790</name>
</gene>
<dbReference type="Gene3D" id="3.40.630.30">
    <property type="match status" value="1"/>
</dbReference>
<dbReference type="EMBL" id="DYWQ01000090">
    <property type="protein sequence ID" value="HJF45280.1"/>
    <property type="molecule type" value="Genomic_DNA"/>
</dbReference>
<dbReference type="Proteomes" id="UP000697330">
    <property type="component" value="Unassembled WGS sequence"/>
</dbReference>
<sequence length="187" mass="21496">MEEGRMETKRLVLRRVRPEDDASALLAMLSDERVTRFLPLFSPRDEGEAREFADRRLADPLSRVVCRREEPDEVIGYVTLAEDDAHDLGYALRCDCWGRGFAREAAYAVIGCARAAGLAFLTATHDELNPASGAVMRACGLTYRYSYRELWQPKNYEVTFRMHQVDLVPGAPEYRGYWERHPRHWVG</sequence>
<evidence type="ECO:0000313" key="3">
    <source>
        <dbReference type="Proteomes" id="UP000697330"/>
    </source>
</evidence>
<evidence type="ECO:0000259" key="1">
    <source>
        <dbReference type="PROSITE" id="PS51186"/>
    </source>
</evidence>
<dbReference type="InterPro" id="IPR051531">
    <property type="entry name" value="N-acetyltransferase"/>
</dbReference>
<dbReference type="SUPFAM" id="SSF55729">
    <property type="entry name" value="Acyl-CoA N-acyltransferases (Nat)"/>
    <property type="match status" value="1"/>
</dbReference>
<dbReference type="PANTHER" id="PTHR43792">
    <property type="entry name" value="GNAT FAMILY, PUTATIVE (AFU_ORTHOLOGUE AFUA_3G00765)-RELATED-RELATED"/>
    <property type="match status" value="1"/>
</dbReference>
<protein>
    <submittedName>
        <fullName evidence="2">GNAT family N-acetyltransferase</fullName>
    </submittedName>
</protein>
<name>A0A921KLC5_9ACTN</name>
<dbReference type="Pfam" id="PF13302">
    <property type="entry name" value="Acetyltransf_3"/>
    <property type="match status" value="1"/>
</dbReference>